<dbReference type="Proteomes" id="UP000887574">
    <property type="component" value="Unplaced"/>
</dbReference>
<evidence type="ECO:0000313" key="4">
    <source>
        <dbReference type="WBParaSite" id="jg1056"/>
    </source>
</evidence>
<sequence length="87" mass="9854">MLPFPHQKEENKSSDAIYERTTRPPDIFERVAFKSSRLVKHGKSSTISSFEVQTSSRLVLPGQLVKHTVFEGTKAMNKFTDSVDAKK</sequence>
<proteinExistence type="inferred from homology"/>
<dbReference type="GO" id="GO:0046982">
    <property type="term" value="F:protein heterodimerization activity"/>
    <property type="evidence" value="ECO:0007669"/>
    <property type="project" value="InterPro"/>
</dbReference>
<dbReference type="AlphaFoldDB" id="A0A915CNV5"/>
<dbReference type="Gene3D" id="1.10.20.10">
    <property type="entry name" value="Histone, subunit A"/>
    <property type="match status" value="1"/>
</dbReference>
<dbReference type="GO" id="GO:0000786">
    <property type="term" value="C:nucleosome"/>
    <property type="evidence" value="ECO:0007669"/>
    <property type="project" value="InterPro"/>
</dbReference>
<dbReference type="GO" id="GO:0030527">
    <property type="term" value="F:structural constituent of chromatin"/>
    <property type="evidence" value="ECO:0007669"/>
    <property type="project" value="InterPro"/>
</dbReference>
<keyword evidence="3" id="KW-1185">Reference proteome</keyword>
<dbReference type="InterPro" id="IPR000558">
    <property type="entry name" value="Histone_H2B"/>
</dbReference>
<evidence type="ECO:0000313" key="3">
    <source>
        <dbReference type="Proteomes" id="UP000887574"/>
    </source>
</evidence>
<dbReference type="PRINTS" id="PR00621">
    <property type="entry name" value="HISTONEH2B"/>
</dbReference>
<dbReference type="PANTHER" id="PTHR23428">
    <property type="entry name" value="HISTONE H2B"/>
    <property type="match status" value="1"/>
</dbReference>
<name>A0A915CNV5_9BILA</name>
<dbReference type="SMART" id="SM00427">
    <property type="entry name" value="H2B"/>
    <property type="match status" value="1"/>
</dbReference>
<protein>
    <submittedName>
        <fullName evidence="4">Uncharacterized protein</fullName>
    </submittedName>
</protein>
<comment type="similarity">
    <text evidence="1">Belongs to the histone H2B family.</text>
</comment>
<evidence type="ECO:0000256" key="1">
    <source>
        <dbReference type="ARBA" id="ARBA00006846"/>
    </source>
</evidence>
<reference evidence="4" key="1">
    <citation type="submission" date="2022-11" db="UniProtKB">
        <authorList>
            <consortium name="WormBaseParasite"/>
        </authorList>
    </citation>
    <scope>IDENTIFICATION</scope>
</reference>
<dbReference type="InterPro" id="IPR009072">
    <property type="entry name" value="Histone-fold"/>
</dbReference>
<accession>A0A915CNV5</accession>
<dbReference type="GO" id="GO:0003677">
    <property type="term" value="F:DNA binding"/>
    <property type="evidence" value="ECO:0007669"/>
    <property type="project" value="InterPro"/>
</dbReference>
<feature type="region of interest" description="Disordered" evidence="2">
    <location>
        <begin position="1"/>
        <end position="21"/>
    </location>
</feature>
<dbReference type="SUPFAM" id="SSF47113">
    <property type="entry name" value="Histone-fold"/>
    <property type="match status" value="1"/>
</dbReference>
<organism evidence="3 4">
    <name type="scientific">Ditylenchus dipsaci</name>
    <dbReference type="NCBI Taxonomy" id="166011"/>
    <lineage>
        <taxon>Eukaryota</taxon>
        <taxon>Metazoa</taxon>
        <taxon>Ecdysozoa</taxon>
        <taxon>Nematoda</taxon>
        <taxon>Chromadorea</taxon>
        <taxon>Rhabditida</taxon>
        <taxon>Tylenchina</taxon>
        <taxon>Tylenchomorpha</taxon>
        <taxon>Sphaerularioidea</taxon>
        <taxon>Anguinidae</taxon>
        <taxon>Anguininae</taxon>
        <taxon>Ditylenchus</taxon>
    </lineage>
</organism>
<evidence type="ECO:0000256" key="2">
    <source>
        <dbReference type="SAM" id="MobiDB-lite"/>
    </source>
</evidence>
<dbReference type="WBParaSite" id="jg1056">
    <property type="protein sequence ID" value="jg1056"/>
    <property type="gene ID" value="jg1056"/>
</dbReference>